<accession>A0ABM3MNA6</accession>
<dbReference type="GeneID" id="113518464"/>
<feature type="compositionally biased region" description="Low complexity" evidence="1">
    <location>
        <begin position="28"/>
        <end position="81"/>
    </location>
</feature>
<feature type="region of interest" description="Disordered" evidence="1">
    <location>
        <begin position="331"/>
        <end position="359"/>
    </location>
</feature>
<feature type="compositionally biased region" description="Low complexity" evidence="1">
    <location>
        <begin position="679"/>
        <end position="699"/>
    </location>
</feature>
<feature type="compositionally biased region" description="Basic and acidic residues" evidence="1">
    <location>
        <begin position="1234"/>
        <end position="1283"/>
    </location>
</feature>
<dbReference type="SMART" id="SM00444">
    <property type="entry name" value="GYF"/>
    <property type="match status" value="1"/>
</dbReference>
<dbReference type="PANTHER" id="PTHR14445:SF36">
    <property type="entry name" value="FI03272P-RELATED"/>
    <property type="match status" value="1"/>
</dbReference>
<feature type="region of interest" description="Disordered" evidence="1">
    <location>
        <begin position="399"/>
        <end position="452"/>
    </location>
</feature>
<reference evidence="4" key="1">
    <citation type="submission" date="2025-08" db="UniProtKB">
        <authorList>
            <consortium name="RefSeq"/>
        </authorList>
    </citation>
    <scope>IDENTIFICATION</scope>
    <source>
        <tissue evidence="4">Whole larvae</tissue>
    </source>
</reference>
<organism evidence="3 4">
    <name type="scientific">Galleria mellonella</name>
    <name type="common">Greater wax moth</name>
    <dbReference type="NCBI Taxonomy" id="7137"/>
    <lineage>
        <taxon>Eukaryota</taxon>
        <taxon>Metazoa</taxon>
        <taxon>Ecdysozoa</taxon>
        <taxon>Arthropoda</taxon>
        <taxon>Hexapoda</taxon>
        <taxon>Insecta</taxon>
        <taxon>Pterygota</taxon>
        <taxon>Neoptera</taxon>
        <taxon>Endopterygota</taxon>
        <taxon>Lepidoptera</taxon>
        <taxon>Glossata</taxon>
        <taxon>Ditrysia</taxon>
        <taxon>Pyraloidea</taxon>
        <taxon>Pyralidae</taxon>
        <taxon>Galleriinae</taxon>
        <taxon>Galleria</taxon>
    </lineage>
</organism>
<feature type="compositionally biased region" description="Basic and acidic residues" evidence="1">
    <location>
        <begin position="1441"/>
        <end position="1455"/>
    </location>
</feature>
<dbReference type="RefSeq" id="XP_052752679.1">
    <property type="nucleotide sequence ID" value="XM_052896719.1"/>
</dbReference>
<dbReference type="InterPro" id="IPR051640">
    <property type="entry name" value="GRB10-interact_GYF"/>
</dbReference>
<dbReference type="SUPFAM" id="SSF55277">
    <property type="entry name" value="GYF domain"/>
    <property type="match status" value="1"/>
</dbReference>
<feature type="compositionally biased region" description="Basic and acidic residues" evidence="1">
    <location>
        <begin position="248"/>
        <end position="286"/>
    </location>
</feature>
<evidence type="ECO:0000259" key="2">
    <source>
        <dbReference type="PROSITE" id="PS50829"/>
    </source>
</evidence>
<feature type="compositionally biased region" description="Polar residues" evidence="1">
    <location>
        <begin position="331"/>
        <end position="348"/>
    </location>
</feature>
<feature type="domain" description="GYF" evidence="2">
    <location>
        <begin position="858"/>
        <end position="906"/>
    </location>
</feature>
<feature type="compositionally biased region" description="Polar residues" evidence="1">
    <location>
        <begin position="399"/>
        <end position="410"/>
    </location>
</feature>
<feature type="compositionally biased region" description="Basic and acidic residues" evidence="1">
    <location>
        <begin position="1175"/>
        <end position="1226"/>
    </location>
</feature>
<dbReference type="Proteomes" id="UP001652740">
    <property type="component" value="Unplaced"/>
</dbReference>
<gene>
    <name evidence="4" type="primary">LOC113518464</name>
</gene>
<feature type="compositionally biased region" description="Basic and acidic residues" evidence="1">
    <location>
        <begin position="1154"/>
        <end position="1168"/>
    </location>
</feature>
<dbReference type="InterPro" id="IPR035445">
    <property type="entry name" value="GYF-like_dom_sf"/>
</dbReference>
<dbReference type="InterPro" id="IPR003169">
    <property type="entry name" value="GYF"/>
</dbReference>
<feature type="compositionally biased region" description="Polar residues" evidence="1">
    <location>
        <begin position="1305"/>
        <end position="1316"/>
    </location>
</feature>
<evidence type="ECO:0000313" key="3">
    <source>
        <dbReference type="Proteomes" id="UP001652740"/>
    </source>
</evidence>
<proteinExistence type="predicted"/>
<dbReference type="PROSITE" id="PS50829">
    <property type="entry name" value="GYF"/>
    <property type="match status" value="1"/>
</dbReference>
<evidence type="ECO:0000256" key="1">
    <source>
        <dbReference type="SAM" id="MobiDB-lite"/>
    </source>
</evidence>
<feature type="region of interest" description="Disordered" evidence="1">
    <location>
        <begin position="1417"/>
        <end position="1471"/>
    </location>
</feature>
<feature type="region of interest" description="Disordered" evidence="1">
    <location>
        <begin position="679"/>
        <end position="753"/>
    </location>
</feature>
<name>A0ABM3MNA6_GALME</name>
<dbReference type="Gene3D" id="3.30.1490.40">
    <property type="match status" value="1"/>
</dbReference>
<feature type="compositionally biased region" description="Polar residues" evidence="1">
    <location>
        <begin position="700"/>
        <end position="752"/>
    </location>
</feature>
<feature type="region of interest" description="Disordered" evidence="1">
    <location>
        <begin position="1"/>
        <end position="81"/>
    </location>
</feature>
<feature type="compositionally biased region" description="Low complexity" evidence="1">
    <location>
        <begin position="210"/>
        <end position="226"/>
    </location>
</feature>
<sequence>MGDRKNPIKFGPEWLRNLSRERNGPGSGSQNNQSGYAGNGTSAGNAAGITGAAAGGSNNSSTTPGTSVSSTATSNAAGGTSKLLLAKLRYGREEMLAMYDRSSEAPLELKHNEFLYQARGKTPLALNNSFEDDMPSNVRSGPPPGNVPLNERFGAGRGAASRGTLGGESRGRPRMPFARHTSSGRGSWYSGGTRVPGRESFTGTDDETSQRSWNTSNGSSSNRNNSDQTDWSKMFRSKRQGQTTNWRQSRDENEEWRSSDTGRSRSQHDKWDRDWGDKTNTDKSQDKWGSNRRTWVGGDSQNDDLPEWAVDSAEACGGTFDSSGAFHGYSNDDTNLPKSQDNIHSLTRSHTHGNIPRSKIVEEGSEEWWASEKAKKLSPKKFDASDIQFNKKRIMTGISEASASSSNHRPTSTKEDAKQELSEKLEPLEEVSPDSSNVDNGTQEEDKFNKRNLKIEFPESKTFNSLLRSDINLEEANDERSNFQSVMITKNNSLRQKHQNIVTVIPDNTTANLRKTNMINIISPPSKFSDGEYENRKQHGLPEDKIVEEIFDMALEDKEISNISKMPMSTVSSIMNAASSAMSSGMAATVSSMTQMGNPPMQMRISSPVHPNQGLAMNKSNMPTSIQGHGMPTSGIKQIGMTNAALNASLGLPIVSTGPTMGIQLQGVPPPMLSNSNMNPGMSNPGMSNPGMSNPGMSNQGMSNQGMSNPGMSNPGMSNPGMSNPGMSNPGISNPGMSNPGMSNPGMSNPGLSNLGMGGGVLSAGIAAGMQPNGPSMAGFTTGGGLSGMASANIANNSLFLNQNNPQAAMQNHPNQNNLFAMHGLQHSSSQSFGNSMYGNMMQQTNPAQAQTSTQNPAELWYYEDPKKIIQGPFSSKEMNNWYRAGFFTPSLMVRRACDTHMRPLGSYGLVVPFAQVDMLSSYPMNNSFEPRSQAPHESMMNTQQGLGLESVINVNNNTTPLDIRFGSVGVVVNPTFAQPRLMVDSLWSQSSAAPDMLWMQQAINARNDNRVNNLPMYFWDQQPNAIASSPLLPEEIAKEIKTEDQILAQIRGTQNISSQPNIPFINDQPVATLSSTKPFSTSENITPNLEVLQKLMYEKDIIKPAATDKSTPKESSVQSKPERHANPPPAETIGKPQINQIKSTVESKQSKQSKNESEKAKNKDNSTKSKTKKSKEEKKDDNEVKKEEDTVKSEKRLDDFSPTKSKKEDKLNKKELEKEKKEWLKEGFTIVKGPEKSNNKDKKKTEEAKVIEEAERKKKEDDKIAAEEEKKRKQAEALKKQQEQQQQQRQASESVIKKAPWSAVANQTMQSTNKDGLTLSEIQRLEREKKLEQMKEQHQMMQIIAQQQAAQLAREQEMQAGLGWAKKKGTNVNIPGQSLAEIQAETRKQAAVAAVQAQALEEAQAGTQAQASVNHVPWGNAHNGVTGGFWDTQPNTQPKPAEKPQEPPKVEQPKTKKKPVTVAPPKKESTPAAEFENWCTNVLSSWSSKIDVPTFVGFLKDIESPYEVKDYVKCYLGETKESSDFARQFLERRSKLLRVGMVTPSDDLCSPAIAVNPRTTSGSDYQEVKGRGKKSKKNKMLKVDSRILGFSVTAAEDRINVGDIDTV</sequence>
<evidence type="ECO:0000313" key="4">
    <source>
        <dbReference type="RefSeq" id="XP_052752679.1"/>
    </source>
</evidence>
<protein>
    <submittedName>
        <fullName evidence="4">GRB10-interacting GYF protein 2 isoform X1</fullName>
    </submittedName>
</protein>
<feature type="region of interest" description="Disordered" evidence="1">
    <location>
        <begin position="130"/>
        <end position="306"/>
    </location>
</feature>
<feature type="region of interest" description="Disordered" evidence="1">
    <location>
        <begin position="1104"/>
        <end position="1317"/>
    </location>
</feature>
<dbReference type="Pfam" id="PF02213">
    <property type="entry name" value="GYF"/>
    <property type="match status" value="1"/>
</dbReference>
<feature type="compositionally biased region" description="Basic and acidic residues" evidence="1">
    <location>
        <begin position="412"/>
        <end position="427"/>
    </location>
</feature>
<dbReference type="PANTHER" id="PTHR14445">
    <property type="entry name" value="GRB10 INTERACTING GYF PROTEIN"/>
    <property type="match status" value="1"/>
</dbReference>
<keyword evidence="3" id="KW-1185">Reference proteome</keyword>